<dbReference type="RefSeq" id="WP_110443431.1">
    <property type="nucleotide sequence ID" value="NZ_QGLM01000012.1"/>
</dbReference>
<dbReference type="Proteomes" id="UP000247838">
    <property type="component" value="Unassembled WGS sequence"/>
</dbReference>
<name>A0A318N8S7_FRIPE</name>
<proteinExistence type="predicted"/>
<protein>
    <submittedName>
        <fullName evidence="1">Integrase</fullName>
    </submittedName>
</protein>
<dbReference type="Pfam" id="PF11358">
    <property type="entry name" value="DUF3158"/>
    <property type="match status" value="1"/>
</dbReference>
<dbReference type="InterPro" id="IPR021502">
    <property type="entry name" value="DUF3158"/>
</dbReference>
<gene>
    <name evidence="1" type="ORF">DKK76_05225</name>
</gene>
<comment type="caution">
    <text evidence="1">The sequence shown here is derived from an EMBL/GenBank/DDBJ whole genome shotgun (WGS) entry which is preliminary data.</text>
</comment>
<evidence type="ECO:0000313" key="1">
    <source>
        <dbReference type="EMBL" id="PXY95518.1"/>
    </source>
</evidence>
<dbReference type="AlphaFoldDB" id="A0A318N8S7"/>
<sequence length="166" mass="19045">MIPRDEGIESFYYRVLQHDAFLVLKHADSLKGLFKGKSLSELASNSLTLRDELIELAKEHVLSQVKAYPFALLPVELALQTTGAGTAFLRWRKKDRSKMGVSLWAALVSEPQVSEKLINDLYLIECERIRLNMQISLCHTISRRATEGEKQLQQAHHIYQRRVNKV</sequence>
<accession>A0A318N8S7</accession>
<organism evidence="1 2">
    <name type="scientific">Frischella perrara</name>
    <dbReference type="NCBI Taxonomy" id="1267021"/>
    <lineage>
        <taxon>Bacteria</taxon>
        <taxon>Pseudomonadati</taxon>
        <taxon>Pseudomonadota</taxon>
        <taxon>Gammaproteobacteria</taxon>
        <taxon>Orbales</taxon>
        <taxon>Orbaceae</taxon>
        <taxon>Frischella</taxon>
    </lineage>
</organism>
<reference evidence="1 2" key="1">
    <citation type="submission" date="2018-05" db="EMBL/GenBank/DDBJ databases">
        <title>Reference genomes for bee gut microbiota database.</title>
        <authorList>
            <person name="Ellegaard K.M."/>
        </authorList>
    </citation>
    <scope>NUCLEOTIDE SEQUENCE [LARGE SCALE GENOMIC DNA]</scope>
    <source>
        <strain evidence="1 2">ESL0167</strain>
    </source>
</reference>
<dbReference type="EMBL" id="QGLM01000012">
    <property type="protein sequence ID" value="PXY95518.1"/>
    <property type="molecule type" value="Genomic_DNA"/>
</dbReference>
<evidence type="ECO:0000313" key="2">
    <source>
        <dbReference type="Proteomes" id="UP000247838"/>
    </source>
</evidence>